<protein>
    <submittedName>
        <fullName evidence="1">Uncharacterized protein</fullName>
    </submittedName>
</protein>
<gene>
    <name evidence="1" type="ORF">HH308_02970</name>
</gene>
<name>A0A848KM56_9ACTN</name>
<proteinExistence type="predicted"/>
<dbReference type="AlphaFoldDB" id="A0A848KM56"/>
<comment type="caution">
    <text evidence="1">The sequence shown here is derived from an EMBL/GenBank/DDBJ whole genome shotgun (WGS) entry which is preliminary data.</text>
</comment>
<evidence type="ECO:0000313" key="2">
    <source>
        <dbReference type="Proteomes" id="UP000550729"/>
    </source>
</evidence>
<accession>A0A848KM56</accession>
<evidence type="ECO:0000313" key="1">
    <source>
        <dbReference type="EMBL" id="NMO00174.1"/>
    </source>
</evidence>
<dbReference type="RefSeq" id="WP_170192683.1">
    <property type="nucleotide sequence ID" value="NZ_JABBNB010000002.1"/>
</dbReference>
<organism evidence="1 2">
    <name type="scientific">Gordonia asplenii</name>
    <dbReference type="NCBI Taxonomy" id="2725283"/>
    <lineage>
        <taxon>Bacteria</taxon>
        <taxon>Bacillati</taxon>
        <taxon>Actinomycetota</taxon>
        <taxon>Actinomycetes</taxon>
        <taxon>Mycobacteriales</taxon>
        <taxon>Gordoniaceae</taxon>
        <taxon>Gordonia</taxon>
    </lineage>
</organism>
<dbReference type="Proteomes" id="UP000550729">
    <property type="component" value="Unassembled WGS sequence"/>
</dbReference>
<reference evidence="1 2" key="1">
    <citation type="submission" date="2020-04" db="EMBL/GenBank/DDBJ databases">
        <title>Gordonia sp. nov. TBRC 11910.</title>
        <authorList>
            <person name="Suriyachadkun C."/>
        </authorList>
    </citation>
    <scope>NUCLEOTIDE SEQUENCE [LARGE SCALE GENOMIC DNA]</scope>
    <source>
        <strain evidence="1 2">TBRC 11910</strain>
    </source>
</reference>
<keyword evidence="2" id="KW-1185">Reference proteome</keyword>
<sequence length="55" mass="5830">MTSAMAGERSSGRLIASLSYRLDHGDFCGGSSPMLEMTMPVGVVHTVELSITRGE</sequence>
<dbReference type="EMBL" id="JABBNB010000002">
    <property type="protein sequence ID" value="NMO00174.1"/>
    <property type="molecule type" value="Genomic_DNA"/>
</dbReference>